<keyword evidence="2" id="KW-1133">Transmembrane helix</keyword>
<organism evidence="3 4">
    <name type="scientific">Tanacetum coccineum</name>
    <dbReference type="NCBI Taxonomy" id="301880"/>
    <lineage>
        <taxon>Eukaryota</taxon>
        <taxon>Viridiplantae</taxon>
        <taxon>Streptophyta</taxon>
        <taxon>Embryophyta</taxon>
        <taxon>Tracheophyta</taxon>
        <taxon>Spermatophyta</taxon>
        <taxon>Magnoliopsida</taxon>
        <taxon>eudicotyledons</taxon>
        <taxon>Gunneridae</taxon>
        <taxon>Pentapetalae</taxon>
        <taxon>asterids</taxon>
        <taxon>campanulids</taxon>
        <taxon>Asterales</taxon>
        <taxon>Asteraceae</taxon>
        <taxon>Asteroideae</taxon>
        <taxon>Anthemideae</taxon>
        <taxon>Anthemidinae</taxon>
        <taxon>Tanacetum</taxon>
    </lineage>
</organism>
<feature type="region of interest" description="Disordered" evidence="1">
    <location>
        <begin position="90"/>
        <end position="115"/>
    </location>
</feature>
<sequence>MVSCSVSMMVRFWMGFVSLEVDMETYLRVEEYKGFGWCVLISGGVLFVARLLRFGKGVLVVSGSRKLLASVGWIVYIGLLGVFCVEEEKIEEEGEEEEQVNGELVGGEEQRDRHC</sequence>
<dbReference type="Proteomes" id="UP001151760">
    <property type="component" value="Unassembled WGS sequence"/>
</dbReference>
<feature type="transmembrane region" description="Helical" evidence="2">
    <location>
        <begin position="34"/>
        <end position="55"/>
    </location>
</feature>
<dbReference type="EMBL" id="BQNB010015354">
    <property type="protein sequence ID" value="GJT39047.1"/>
    <property type="molecule type" value="Genomic_DNA"/>
</dbReference>
<keyword evidence="2" id="KW-0812">Transmembrane</keyword>
<evidence type="ECO:0000256" key="1">
    <source>
        <dbReference type="SAM" id="MobiDB-lite"/>
    </source>
</evidence>
<feature type="transmembrane region" description="Helical" evidence="2">
    <location>
        <begin position="67"/>
        <end position="83"/>
    </location>
</feature>
<keyword evidence="4" id="KW-1185">Reference proteome</keyword>
<evidence type="ECO:0000313" key="3">
    <source>
        <dbReference type="EMBL" id="GJT39047.1"/>
    </source>
</evidence>
<evidence type="ECO:0000313" key="4">
    <source>
        <dbReference type="Proteomes" id="UP001151760"/>
    </source>
</evidence>
<gene>
    <name evidence="3" type="ORF">Tco_0938912</name>
</gene>
<feature type="compositionally biased region" description="Acidic residues" evidence="1">
    <location>
        <begin position="90"/>
        <end position="100"/>
    </location>
</feature>
<evidence type="ECO:0008006" key="5">
    <source>
        <dbReference type="Google" id="ProtNLM"/>
    </source>
</evidence>
<name>A0ABQ5DL00_9ASTR</name>
<accession>A0ABQ5DL00</accession>
<keyword evidence="2" id="KW-0472">Membrane</keyword>
<evidence type="ECO:0000256" key="2">
    <source>
        <dbReference type="SAM" id="Phobius"/>
    </source>
</evidence>
<comment type="caution">
    <text evidence="3">The sequence shown here is derived from an EMBL/GenBank/DDBJ whole genome shotgun (WGS) entry which is preliminary data.</text>
</comment>
<reference evidence="3" key="1">
    <citation type="journal article" date="2022" name="Int. J. Mol. Sci.">
        <title>Draft Genome of Tanacetum Coccineum: Genomic Comparison of Closely Related Tanacetum-Family Plants.</title>
        <authorList>
            <person name="Yamashiro T."/>
            <person name="Shiraishi A."/>
            <person name="Nakayama K."/>
            <person name="Satake H."/>
        </authorList>
    </citation>
    <scope>NUCLEOTIDE SEQUENCE</scope>
</reference>
<protein>
    <recommendedName>
        <fullName evidence="5">Transmembrane protein</fullName>
    </recommendedName>
</protein>
<proteinExistence type="predicted"/>
<reference evidence="3" key="2">
    <citation type="submission" date="2022-01" db="EMBL/GenBank/DDBJ databases">
        <authorList>
            <person name="Yamashiro T."/>
            <person name="Shiraishi A."/>
            <person name="Satake H."/>
            <person name="Nakayama K."/>
        </authorList>
    </citation>
    <scope>NUCLEOTIDE SEQUENCE</scope>
</reference>